<evidence type="ECO:0000313" key="3">
    <source>
        <dbReference type="Proteomes" id="UP001207918"/>
    </source>
</evidence>
<dbReference type="InterPro" id="IPR032466">
    <property type="entry name" value="Metal_Hydrolase"/>
</dbReference>
<dbReference type="Gene3D" id="2.30.40.10">
    <property type="entry name" value="Urease, subunit C, domain 1"/>
    <property type="match status" value="1"/>
</dbReference>
<dbReference type="EMBL" id="JAGGJA010000009">
    <property type="protein sequence ID" value="MCW9707930.1"/>
    <property type="molecule type" value="Genomic_DNA"/>
</dbReference>
<keyword evidence="3" id="KW-1185">Reference proteome</keyword>
<name>A0ABT3PQ03_9BACT</name>
<protein>
    <submittedName>
        <fullName evidence="2">Amidohydrolase/deacetylase family metallohydrolase</fullName>
    </submittedName>
</protein>
<dbReference type="Pfam" id="PF01979">
    <property type="entry name" value="Amidohydro_1"/>
    <property type="match status" value="1"/>
</dbReference>
<dbReference type="SUPFAM" id="SSF51556">
    <property type="entry name" value="Metallo-dependent hydrolases"/>
    <property type="match status" value="1"/>
</dbReference>
<organism evidence="2 3">
    <name type="scientific">Fodinibius salsisoli</name>
    <dbReference type="NCBI Taxonomy" id="2820877"/>
    <lineage>
        <taxon>Bacteria</taxon>
        <taxon>Pseudomonadati</taxon>
        <taxon>Balneolota</taxon>
        <taxon>Balneolia</taxon>
        <taxon>Balneolales</taxon>
        <taxon>Balneolaceae</taxon>
        <taxon>Fodinibius</taxon>
    </lineage>
</organism>
<dbReference type="InterPro" id="IPR006680">
    <property type="entry name" value="Amidohydro-rel"/>
</dbReference>
<feature type="domain" description="Amidohydrolase-related" evidence="1">
    <location>
        <begin position="313"/>
        <end position="386"/>
    </location>
</feature>
<accession>A0ABT3PQ03</accession>
<proteinExistence type="predicted"/>
<reference evidence="2 3" key="1">
    <citation type="submission" date="2021-03" db="EMBL/GenBank/DDBJ databases">
        <title>Aliifodinibius sp. nov., a new bacterium isolated from saline soil.</title>
        <authorList>
            <person name="Galisteo C."/>
            <person name="De La Haba R."/>
            <person name="Sanchez-Porro C."/>
            <person name="Ventosa A."/>
        </authorList>
    </citation>
    <scope>NUCLEOTIDE SEQUENCE [LARGE SCALE GENOMIC DNA]</scope>
    <source>
        <strain evidence="2 3">1BSP15-2V2</strain>
    </source>
</reference>
<dbReference type="NCBIfam" id="NF006689">
    <property type="entry name" value="PRK09237.1"/>
    <property type="match status" value="1"/>
</dbReference>
<evidence type="ECO:0000313" key="2">
    <source>
        <dbReference type="EMBL" id="MCW9707930.1"/>
    </source>
</evidence>
<dbReference type="SUPFAM" id="SSF51338">
    <property type="entry name" value="Composite domain of metallo-dependent hydrolases"/>
    <property type="match status" value="1"/>
</dbReference>
<dbReference type="Gene3D" id="3.20.20.140">
    <property type="entry name" value="Metal-dependent hydrolases"/>
    <property type="match status" value="1"/>
</dbReference>
<dbReference type="PANTHER" id="PTHR42717">
    <property type="entry name" value="DIHYDROOROTASE-RELATED"/>
    <property type="match status" value="1"/>
</dbReference>
<sequence>MTTQIFSRSNLISISVSHFKGLYHLLLSVVLLVLCCSVSFGQSYDMVIKGGHVIDPRNQIDGPMDIAVVGDTIARVATDIPANEAERVIDAEGLYVTPGLIDIHTHNFWGTKPDAYLSNSFASLPPDGFTFRAGVTTVVDAGSAGWKNFRLFKEHVVDKSKTRVLAFLNIVGSGMKGGAVEQNMVDMNPRTTAIVAGQYPEIVGIKLAHYNGHDFTPAERAVEAGEEADVPVMVDFGSADPPLSIKTLLLDVLRAGDIYTHMYGGGRGNRQAVVDENGQLRDGMLEAQEKGRIFDIGHGGGSFFYPVAIPAFEQGLKPNTISTDLHTGSMNGGMKNMLNVVSKMMDMGMSLQEVILTSTWKPAQVIQREELGHLSEGAVADIAIFTMREGDFGFLDSDELLKSGATQKLETEVTIRAGEVVYDLNGLAAPQWNDEKQ</sequence>
<dbReference type="InterPro" id="IPR020043">
    <property type="entry name" value="Deacetylase_Atu3266-like"/>
</dbReference>
<dbReference type="RefSeq" id="WP_265766717.1">
    <property type="nucleotide sequence ID" value="NZ_JAGGJA010000009.1"/>
</dbReference>
<comment type="caution">
    <text evidence="2">The sequence shown here is derived from an EMBL/GenBank/DDBJ whole genome shotgun (WGS) entry which is preliminary data.</text>
</comment>
<dbReference type="InterPro" id="IPR011059">
    <property type="entry name" value="Metal-dep_hydrolase_composite"/>
</dbReference>
<dbReference type="Proteomes" id="UP001207918">
    <property type="component" value="Unassembled WGS sequence"/>
</dbReference>
<gene>
    <name evidence="2" type="ORF">J6I44_13770</name>
</gene>
<dbReference type="PANTHER" id="PTHR42717:SF1">
    <property type="entry name" value="IMIDAZOLONEPROPIONASE AND RELATED AMIDOHYDROLASES"/>
    <property type="match status" value="1"/>
</dbReference>
<dbReference type="PIRSF" id="PIRSF039004">
    <property type="entry name" value="ADE_EF_0837"/>
    <property type="match status" value="1"/>
</dbReference>
<evidence type="ECO:0000259" key="1">
    <source>
        <dbReference type="Pfam" id="PF01979"/>
    </source>
</evidence>